<protein>
    <submittedName>
        <fullName evidence="4">SEA domain-containing protein</fullName>
    </submittedName>
</protein>
<evidence type="ECO:0000313" key="4">
    <source>
        <dbReference type="WBParaSite" id="TCLT_0001020601-mRNA-1"/>
    </source>
</evidence>
<dbReference type="AlphaFoldDB" id="A0A0N5DAK5"/>
<feature type="compositionally biased region" description="Basic and acidic residues" evidence="1">
    <location>
        <begin position="35"/>
        <end position="47"/>
    </location>
</feature>
<evidence type="ECO:0000313" key="2">
    <source>
        <dbReference type="EMBL" id="VDN07873.1"/>
    </source>
</evidence>
<sequence length="270" mass="31029">MLGLAGKFQRRRDSELMQETCLASNPKISSSRLQNETDRRYTSRSEPRTNQVISKPDVFSGHQSITFGPLNSEHNFIKKPFSVLIIKFPSSKDSNEYTKYPFVTFSPLSDYFTLQSIPTHFPNWSPLTRPALATRSKPIGQLRGRTFLCQMYILNQANQVYANHQQYEYHQATQMILNAVKSFFAYIYKQLKQSNLQPYLDHVQVWNLRDSGSDLLVEFSIILLVPSHVEIDVTTVKNVLLSILPNLEEELNGTQIDPDTISVNYLNFQG</sequence>
<reference evidence="2 3" key="2">
    <citation type="submission" date="2018-11" db="EMBL/GenBank/DDBJ databases">
        <authorList>
            <consortium name="Pathogen Informatics"/>
        </authorList>
    </citation>
    <scope>NUCLEOTIDE SEQUENCE [LARGE SCALE GENOMIC DNA]</scope>
</reference>
<proteinExistence type="predicted"/>
<name>A0A0N5DAK5_THECL</name>
<dbReference type="Proteomes" id="UP000276776">
    <property type="component" value="Unassembled WGS sequence"/>
</dbReference>
<dbReference type="EMBL" id="UYYF01005010">
    <property type="protein sequence ID" value="VDN07873.1"/>
    <property type="molecule type" value="Genomic_DNA"/>
</dbReference>
<gene>
    <name evidence="2" type="ORF">TCLT_LOCUS10195</name>
</gene>
<keyword evidence="3" id="KW-1185">Reference proteome</keyword>
<accession>A0A0N5DAK5</accession>
<reference evidence="4" key="1">
    <citation type="submission" date="2017-02" db="UniProtKB">
        <authorList>
            <consortium name="WormBaseParasite"/>
        </authorList>
    </citation>
    <scope>IDENTIFICATION</scope>
</reference>
<dbReference type="OrthoDB" id="5801522at2759"/>
<evidence type="ECO:0000256" key="1">
    <source>
        <dbReference type="SAM" id="MobiDB-lite"/>
    </source>
</evidence>
<feature type="region of interest" description="Disordered" evidence="1">
    <location>
        <begin position="27"/>
        <end position="51"/>
    </location>
</feature>
<dbReference type="WBParaSite" id="TCLT_0001020601-mRNA-1">
    <property type="protein sequence ID" value="TCLT_0001020601-mRNA-1"/>
    <property type="gene ID" value="TCLT_0001020601"/>
</dbReference>
<evidence type="ECO:0000313" key="3">
    <source>
        <dbReference type="Proteomes" id="UP000276776"/>
    </source>
</evidence>
<dbReference type="OMA" id="CQMYILN"/>
<organism evidence="4">
    <name type="scientific">Thelazia callipaeda</name>
    <name type="common">Oriental eyeworm</name>
    <name type="synonym">Parasitic nematode</name>
    <dbReference type="NCBI Taxonomy" id="103827"/>
    <lineage>
        <taxon>Eukaryota</taxon>
        <taxon>Metazoa</taxon>
        <taxon>Ecdysozoa</taxon>
        <taxon>Nematoda</taxon>
        <taxon>Chromadorea</taxon>
        <taxon>Rhabditida</taxon>
        <taxon>Spirurina</taxon>
        <taxon>Spiruromorpha</taxon>
        <taxon>Thelazioidea</taxon>
        <taxon>Thelaziidae</taxon>
        <taxon>Thelazia</taxon>
    </lineage>
</organism>